<reference evidence="1" key="1">
    <citation type="submission" date="2014-09" db="EMBL/GenBank/DDBJ databases">
        <authorList>
            <person name="Magalhaes I.L.F."/>
            <person name="Oliveira U."/>
            <person name="Santos F.R."/>
            <person name="Vidigal T.H.D.A."/>
            <person name="Brescovit A.D."/>
            <person name="Santos A.J."/>
        </authorList>
    </citation>
    <scope>NUCLEOTIDE SEQUENCE</scope>
    <source>
        <tissue evidence="1">Shoot tissue taken approximately 20 cm above the soil surface</tissue>
    </source>
</reference>
<name>A0A0A9DGT7_ARUDO</name>
<reference evidence="1" key="2">
    <citation type="journal article" date="2015" name="Data Brief">
        <title>Shoot transcriptome of the giant reed, Arundo donax.</title>
        <authorList>
            <person name="Barrero R.A."/>
            <person name="Guerrero F.D."/>
            <person name="Moolhuijzen P."/>
            <person name="Goolsby J.A."/>
            <person name="Tidwell J."/>
            <person name="Bellgard S.E."/>
            <person name="Bellgard M.I."/>
        </authorList>
    </citation>
    <scope>NUCLEOTIDE SEQUENCE</scope>
    <source>
        <tissue evidence="1">Shoot tissue taken approximately 20 cm above the soil surface</tissue>
    </source>
</reference>
<evidence type="ECO:0000313" key="1">
    <source>
        <dbReference type="EMBL" id="JAD82977.1"/>
    </source>
</evidence>
<proteinExistence type="predicted"/>
<protein>
    <submittedName>
        <fullName evidence="1">Uncharacterized protein</fullName>
    </submittedName>
</protein>
<accession>A0A0A9DGT7</accession>
<dbReference type="EMBL" id="GBRH01214918">
    <property type="protein sequence ID" value="JAD82977.1"/>
    <property type="molecule type" value="Transcribed_RNA"/>
</dbReference>
<organism evidence="1">
    <name type="scientific">Arundo donax</name>
    <name type="common">Giant reed</name>
    <name type="synonym">Donax arundinaceus</name>
    <dbReference type="NCBI Taxonomy" id="35708"/>
    <lineage>
        <taxon>Eukaryota</taxon>
        <taxon>Viridiplantae</taxon>
        <taxon>Streptophyta</taxon>
        <taxon>Embryophyta</taxon>
        <taxon>Tracheophyta</taxon>
        <taxon>Spermatophyta</taxon>
        <taxon>Magnoliopsida</taxon>
        <taxon>Liliopsida</taxon>
        <taxon>Poales</taxon>
        <taxon>Poaceae</taxon>
        <taxon>PACMAD clade</taxon>
        <taxon>Arundinoideae</taxon>
        <taxon>Arundineae</taxon>
        <taxon>Arundo</taxon>
    </lineage>
</organism>
<sequence>MGAPNVDYVPDTYSPPPPKYMSLCFCRDPGPSKPSIKVPDNVINIEDMDENHRVFGGGTMRTPKNLIIKISPALNNHSPEVKCLGERKFNQKILHMCNKSDDMYNEVCIVLKWVVAI</sequence>
<dbReference type="AlphaFoldDB" id="A0A0A9DGT7"/>